<comment type="caution">
    <text evidence="2">The sequence shown here is derived from an EMBL/GenBank/DDBJ whole genome shotgun (WGS) entry which is preliminary data.</text>
</comment>
<reference evidence="2 3" key="2">
    <citation type="submission" date="2020-03" db="EMBL/GenBank/DDBJ databases">
        <title>Kangsaoukella pontilimi gen. nov., sp. nov., a new member of the family Rhodobacteraceae isolated from a tidal mudflat.</title>
        <authorList>
            <person name="Kim I.S."/>
        </authorList>
    </citation>
    <scope>NUCLEOTIDE SEQUENCE [LARGE SCALE GENOMIC DNA]</scope>
    <source>
        <strain evidence="2 3">GH1-50</strain>
    </source>
</reference>
<reference evidence="2 3" key="1">
    <citation type="submission" date="2019-12" db="EMBL/GenBank/DDBJ databases">
        <authorList>
            <person name="Lee S.D."/>
        </authorList>
    </citation>
    <scope>NUCLEOTIDE SEQUENCE [LARGE SCALE GENOMIC DNA]</scope>
    <source>
        <strain evidence="2 3">GH1-50</strain>
    </source>
</reference>
<keyword evidence="1" id="KW-1133">Transmembrane helix</keyword>
<keyword evidence="1" id="KW-0812">Transmembrane</keyword>
<sequence length="75" mass="7947">MRRAADGFLSLIAALVALSVVGLPIWAAVTALLSDLVPVWVWGPVVLLGGMGGIIAASFARKAVRGVHPMRDRRR</sequence>
<name>A0A7C9IG97_9RHOB</name>
<protein>
    <submittedName>
        <fullName evidence="2">Uncharacterized protein</fullName>
    </submittedName>
</protein>
<dbReference type="AlphaFoldDB" id="A0A7C9IG97"/>
<dbReference type="Proteomes" id="UP000480350">
    <property type="component" value="Unassembled WGS sequence"/>
</dbReference>
<feature type="transmembrane region" description="Helical" evidence="1">
    <location>
        <begin position="39"/>
        <end position="60"/>
    </location>
</feature>
<gene>
    <name evidence="2" type="ORF">GQ651_07900</name>
</gene>
<dbReference type="RefSeq" id="WP_160763625.1">
    <property type="nucleotide sequence ID" value="NZ_WUPT01000001.1"/>
</dbReference>
<keyword evidence="3" id="KW-1185">Reference proteome</keyword>
<evidence type="ECO:0000256" key="1">
    <source>
        <dbReference type="SAM" id="Phobius"/>
    </source>
</evidence>
<feature type="transmembrane region" description="Helical" evidence="1">
    <location>
        <begin position="7"/>
        <end position="33"/>
    </location>
</feature>
<evidence type="ECO:0000313" key="2">
    <source>
        <dbReference type="EMBL" id="MXQ07767.1"/>
    </source>
</evidence>
<organism evidence="2 3">
    <name type="scientific">Kangsaoukella pontilimi</name>
    <dbReference type="NCBI Taxonomy" id="2691042"/>
    <lineage>
        <taxon>Bacteria</taxon>
        <taxon>Pseudomonadati</taxon>
        <taxon>Pseudomonadota</taxon>
        <taxon>Alphaproteobacteria</taxon>
        <taxon>Rhodobacterales</taxon>
        <taxon>Paracoccaceae</taxon>
        <taxon>Kangsaoukella</taxon>
    </lineage>
</organism>
<accession>A0A7C9IG97</accession>
<dbReference type="EMBL" id="WUPT01000001">
    <property type="protein sequence ID" value="MXQ07767.1"/>
    <property type="molecule type" value="Genomic_DNA"/>
</dbReference>
<keyword evidence="1" id="KW-0472">Membrane</keyword>
<proteinExistence type="predicted"/>
<evidence type="ECO:0000313" key="3">
    <source>
        <dbReference type="Proteomes" id="UP000480350"/>
    </source>
</evidence>